<evidence type="ECO:0000256" key="1">
    <source>
        <dbReference type="SAM" id="SignalP"/>
    </source>
</evidence>
<keyword evidence="3" id="KW-1185">Reference proteome</keyword>
<name>A0AAX4PB59_9CHLO</name>
<dbReference type="AlphaFoldDB" id="A0AAX4PB59"/>
<dbReference type="EMBL" id="CP151507">
    <property type="protein sequence ID" value="WZN63443.1"/>
    <property type="molecule type" value="Genomic_DNA"/>
</dbReference>
<gene>
    <name evidence="2" type="ORF">HKI87_07g49920</name>
</gene>
<sequence length="221" mass="24131">MRGVLVLLLGLLFTSVSGGATAEATKVARSSHRKLLQAAQAPYPFILSPLVPLNWFIFADAPTYRFNLGEPVISYWVSFASALFRLNALEVTLFGDLPLVKLRIPQFSLFGGRGVNPTRDDGVLPGASTVQLASWIQFEFFSLGAVEALSRVRIFDRFGFEDLGLPANFANHWTVPWSNDGIAQLNVVDDSFVNWVRTGGLADLLSPLTYPGFSGVSFSSI</sequence>
<protein>
    <submittedName>
        <fullName evidence="2">Uncharacterized protein</fullName>
    </submittedName>
</protein>
<feature type="chain" id="PRO_5044027942" evidence="1">
    <location>
        <begin position="19"/>
        <end position="221"/>
    </location>
</feature>
<evidence type="ECO:0000313" key="2">
    <source>
        <dbReference type="EMBL" id="WZN63443.1"/>
    </source>
</evidence>
<feature type="signal peptide" evidence="1">
    <location>
        <begin position="1"/>
        <end position="18"/>
    </location>
</feature>
<organism evidence="2 3">
    <name type="scientific">Chloropicon roscoffensis</name>
    <dbReference type="NCBI Taxonomy" id="1461544"/>
    <lineage>
        <taxon>Eukaryota</taxon>
        <taxon>Viridiplantae</taxon>
        <taxon>Chlorophyta</taxon>
        <taxon>Chloropicophyceae</taxon>
        <taxon>Chloropicales</taxon>
        <taxon>Chloropicaceae</taxon>
        <taxon>Chloropicon</taxon>
    </lineage>
</organism>
<proteinExistence type="predicted"/>
<keyword evidence="1" id="KW-0732">Signal</keyword>
<reference evidence="2 3" key="1">
    <citation type="submission" date="2024-03" db="EMBL/GenBank/DDBJ databases">
        <title>Complete genome sequence of the green alga Chloropicon roscoffensis RCC1871.</title>
        <authorList>
            <person name="Lemieux C."/>
            <person name="Pombert J.-F."/>
            <person name="Otis C."/>
            <person name="Turmel M."/>
        </authorList>
    </citation>
    <scope>NUCLEOTIDE SEQUENCE [LARGE SCALE GENOMIC DNA]</scope>
    <source>
        <strain evidence="2 3">RCC1871</strain>
    </source>
</reference>
<dbReference type="Proteomes" id="UP001472866">
    <property type="component" value="Chromosome 07"/>
</dbReference>
<evidence type="ECO:0000313" key="3">
    <source>
        <dbReference type="Proteomes" id="UP001472866"/>
    </source>
</evidence>
<accession>A0AAX4PB59</accession>